<evidence type="ECO:0000313" key="2">
    <source>
        <dbReference type="EMBL" id="AOW04239.1"/>
    </source>
</evidence>
<dbReference type="EMBL" id="CP017556">
    <property type="protein sequence ID" value="AOW04239.1"/>
    <property type="molecule type" value="Genomic_DNA"/>
</dbReference>
<gene>
    <name evidence="2" type="ORF">YALI1_D22485g</name>
</gene>
<dbReference type="AlphaFoldDB" id="A0A1D8NF28"/>
<feature type="region of interest" description="Disordered" evidence="1">
    <location>
        <begin position="1"/>
        <end position="39"/>
    </location>
</feature>
<dbReference type="RefSeq" id="XP_068138861.1">
    <property type="nucleotide sequence ID" value="XM_068282760.1"/>
</dbReference>
<accession>A0A1D8NF28</accession>
<name>A0A1D8NF28_YARLL</name>
<proteinExistence type="predicted"/>
<reference evidence="2 3" key="1">
    <citation type="journal article" date="2016" name="PLoS ONE">
        <title>Sequence Assembly of Yarrowia lipolytica Strain W29/CLIB89 Shows Transposable Element Diversity.</title>
        <authorList>
            <person name="Magnan C."/>
            <person name="Yu J."/>
            <person name="Chang I."/>
            <person name="Jahn E."/>
            <person name="Kanomata Y."/>
            <person name="Wu J."/>
            <person name="Zeller M."/>
            <person name="Oakes M."/>
            <person name="Baldi P."/>
            <person name="Sandmeyer S."/>
        </authorList>
    </citation>
    <scope>NUCLEOTIDE SEQUENCE [LARGE SCALE GENOMIC DNA]</scope>
    <source>
        <strain evidence="3">CLIB89(W29)</strain>
    </source>
</reference>
<dbReference type="Proteomes" id="UP000182444">
    <property type="component" value="Chromosome 1D"/>
</dbReference>
<evidence type="ECO:0000313" key="3">
    <source>
        <dbReference type="Proteomes" id="UP000182444"/>
    </source>
</evidence>
<protein>
    <submittedName>
        <fullName evidence="2">Uncharacterized protein</fullName>
    </submittedName>
</protein>
<sequence>MSEFISVWSPRHSAKQAAPTPVTSDQRRRGNDLDGGGRSQKLLRKRVGPVVAWNCTKGNNVSWLLTSVHRARQLKPQSPGWQKHPISLVAVNSEALNCHTHAQTHSSPKPARLSTTLNPSVKASFRAWSAVSLLQSAVEQANIAWTKLPSDPSGGSDWDTNTMRANSYY</sequence>
<dbReference type="VEuPathDB" id="FungiDB:YALI1_D22485g"/>
<evidence type="ECO:0000256" key="1">
    <source>
        <dbReference type="SAM" id="MobiDB-lite"/>
    </source>
</evidence>
<organism evidence="2 3">
    <name type="scientific">Yarrowia lipolytica</name>
    <name type="common">Candida lipolytica</name>
    <dbReference type="NCBI Taxonomy" id="4952"/>
    <lineage>
        <taxon>Eukaryota</taxon>
        <taxon>Fungi</taxon>
        <taxon>Dikarya</taxon>
        <taxon>Ascomycota</taxon>
        <taxon>Saccharomycotina</taxon>
        <taxon>Dipodascomycetes</taxon>
        <taxon>Dipodascales</taxon>
        <taxon>Dipodascales incertae sedis</taxon>
        <taxon>Yarrowia</taxon>
    </lineage>
</organism>
<dbReference type="GeneID" id="94583373"/>